<dbReference type="InterPro" id="IPR018060">
    <property type="entry name" value="HTH_AraC"/>
</dbReference>
<dbReference type="Pfam" id="PF02311">
    <property type="entry name" value="AraC_binding"/>
    <property type="match status" value="1"/>
</dbReference>
<feature type="domain" description="HTH araC/xylS-type" evidence="4">
    <location>
        <begin position="188"/>
        <end position="288"/>
    </location>
</feature>
<dbReference type="Gene3D" id="1.10.10.60">
    <property type="entry name" value="Homeodomain-like"/>
    <property type="match status" value="2"/>
</dbReference>
<keyword evidence="3" id="KW-0804">Transcription</keyword>
<proteinExistence type="predicted"/>
<reference evidence="5 6" key="1">
    <citation type="submission" date="2024-04" db="EMBL/GenBank/DDBJ databases">
        <title>WGS of bacteria from Torrens River.</title>
        <authorList>
            <person name="Wyrsch E.R."/>
            <person name="Drigo B."/>
        </authorList>
    </citation>
    <scope>NUCLEOTIDE SEQUENCE [LARGE SCALE GENOMIC DNA]</scope>
    <source>
        <strain evidence="5 6">TWI391</strain>
    </source>
</reference>
<dbReference type="PROSITE" id="PS01124">
    <property type="entry name" value="HTH_ARAC_FAMILY_2"/>
    <property type="match status" value="1"/>
</dbReference>
<dbReference type="PANTHER" id="PTHR43280">
    <property type="entry name" value="ARAC-FAMILY TRANSCRIPTIONAL REGULATOR"/>
    <property type="match status" value="1"/>
</dbReference>
<dbReference type="Proteomes" id="UP001409291">
    <property type="component" value="Unassembled WGS sequence"/>
</dbReference>
<comment type="caution">
    <text evidence="5">The sequence shown here is derived from an EMBL/GenBank/DDBJ whole genome shotgun (WGS) entry which is preliminary data.</text>
</comment>
<evidence type="ECO:0000256" key="3">
    <source>
        <dbReference type="ARBA" id="ARBA00023163"/>
    </source>
</evidence>
<keyword evidence="1" id="KW-0805">Transcription regulation</keyword>
<sequence>MKVLPFTLLIPDGKSMLSERVELPHFYQHMHHHNEYEIIWVEQGEGTLLVGNNMHSFRSGDIFLIGANVPHVFKSNPEYFTMKDRLKVKACSLYFNLSGILSGLFQLPEMHVLRSFLNQNKQGFQIPGRYTVEIANLMLQLHNASGVDVLLQLLSLLNQLKEMSPHLLPLSTDVYSSDLNANEGVRFDAIINYIMQNFNSQITLEDVANEAHMTPQAFCRYFKKHTGNTFVTFLNEIRINDACKSLLTGKHKDRISGVAYQVGFNSLTNFNRAFKSVVGQSPKAYINAYHHVSKVSSLATV</sequence>
<dbReference type="PROSITE" id="PS00041">
    <property type="entry name" value="HTH_ARAC_FAMILY_1"/>
    <property type="match status" value="1"/>
</dbReference>
<dbReference type="RefSeq" id="WP_183912348.1">
    <property type="nucleotide sequence ID" value="NZ_JBDJLH010000002.1"/>
</dbReference>
<evidence type="ECO:0000256" key="2">
    <source>
        <dbReference type="ARBA" id="ARBA00023125"/>
    </source>
</evidence>
<dbReference type="SUPFAM" id="SSF46689">
    <property type="entry name" value="Homeodomain-like"/>
    <property type="match status" value="2"/>
</dbReference>
<dbReference type="InterPro" id="IPR011051">
    <property type="entry name" value="RmlC_Cupin_sf"/>
</dbReference>
<protein>
    <submittedName>
        <fullName evidence="5">AraC family transcriptional regulator</fullName>
    </submittedName>
</protein>
<dbReference type="EMBL" id="JBDJNQ010000004">
    <property type="protein sequence ID" value="MEN5377760.1"/>
    <property type="molecule type" value="Genomic_DNA"/>
</dbReference>
<evidence type="ECO:0000259" key="4">
    <source>
        <dbReference type="PROSITE" id="PS01124"/>
    </source>
</evidence>
<dbReference type="InterPro" id="IPR003313">
    <property type="entry name" value="AraC-bd"/>
</dbReference>
<dbReference type="InterPro" id="IPR014710">
    <property type="entry name" value="RmlC-like_jellyroll"/>
</dbReference>
<dbReference type="InterPro" id="IPR009057">
    <property type="entry name" value="Homeodomain-like_sf"/>
</dbReference>
<evidence type="ECO:0000313" key="5">
    <source>
        <dbReference type="EMBL" id="MEN5377760.1"/>
    </source>
</evidence>
<keyword evidence="2" id="KW-0238">DNA-binding</keyword>
<evidence type="ECO:0000256" key="1">
    <source>
        <dbReference type="ARBA" id="ARBA00023015"/>
    </source>
</evidence>
<evidence type="ECO:0000313" key="6">
    <source>
        <dbReference type="Proteomes" id="UP001409291"/>
    </source>
</evidence>
<gene>
    <name evidence="5" type="ORF">ABE541_10835</name>
</gene>
<dbReference type="Pfam" id="PF12833">
    <property type="entry name" value="HTH_18"/>
    <property type="match status" value="1"/>
</dbReference>
<accession>A0ABV0BSI6</accession>
<dbReference type="Gene3D" id="2.60.120.10">
    <property type="entry name" value="Jelly Rolls"/>
    <property type="match status" value="1"/>
</dbReference>
<dbReference type="SUPFAM" id="SSF51182">
    <property type="entry name" value="RmlC-like cupins"/>
    <property type="match status" value="1"/>
</dbReference>
<dbReference type="SMART" id="SM00342">
    <property type="entry name" value="HTH_ARAC"/>
    <property type="match status" value="1"/>
</dbReference>
<name>A0ABV0BSI6_9SPHI</name>
<keyword evidence="6" id="KW-1185">Reference proteome</keyword>
<organism evidence="5 6">
    <name type="scientific">Sphingobacterium kitahiroshimense</name>
    <dbReference type="NCBI Taxonomy" id="470446"/>
    <lineage>
        <taxon>Bacteria</taxon>
        <taxon>Pseudomonadati</taxon>
        <taxon>Bacteroidota</taxon>
        <taxon>Sphingobacteriia</taxon>
        <taxon>Sphingobacteriales</taxon>
        <taxon>Sphingobacteriaceae</taxon>
        <taxon>Sphingobacterium</taxon>
    </lineage>
</organism>
<dbReference type="PANTHER" id="PTHR43280:SF34">
    <property type="entry name" value="ARAC-FAMILY TRANSCRIPTIONAL REGULATOR"/>
    <property type="match status" value="1"/>
</dbReference>
<dbReference type="InterPro" id="IPR018062">
    <property type="entry name" value="HTH_AraC-typ_CS"/>
</dbReference>